<reference evidence="2 3" key="1">
    <citation type="submission" date="2019-03" db="EMBL/GenBank/DDBJ databases">
        <title>Genomic Encyclopedia of Type Strains, Phase III (KMG-III): the genomes of soil and plant-associated and newly described type strains.</title>
        <authorList>
            <person name="Whitman W."/>
        </authorList>
    </citation>
    <scope>NUCLEOTIDE SEQUENCE [LARGE SCALE GENOMIC DNA]</scope>
    <source>
        <strain evidence="2 3">CECT 7378</strain>
    </source>
</reference>
<comment type="caution">
    <text evidence="2">The sequence shown here is derived from an EMBL/GenBank/DDBJ whole genome shotgun (WGS) entry which is preliminary data.</text>
</comment>
<dbReference type="InterPro" id="IPR037523">
    <property type="entry name" value="VOC_core"/>
</dbReference>
<dbReference type="EMBL" id="SNXC01000015">
    <property type="protein sequence ID" value="TDO95769.1"/>
    <property type="molecule type" value="Genomic_DNA"/>
</dbReference>
<gene>
    <name evidence="2" type="ORF">DFP79_3124</name>
</gene>
<dbReference type="SUPFAM" id="SSF54593">
    <property type="entry name" value="Glyoxalase/Bleomycin resistance protein/Dihydroxybiphenyl dioxygenase"/>
    <property type="match status" value="1"/>
</dbReference>
<dbReference type="InterPro" id="IPR004360">
    <property type="entry name" value="Glyas_Fos-R_dOase_dom"/>
</dbReference>
<dbReference type="OrthoDB" id="8685562at2"/>
<dbReference type="CDD" id="cd06587">
    <property type="entry name" value="VOC"/>
    <property type="match status" value="1"/>
</dbReference>
<dbReference type="Pfam" id="PF00903">
    <property type="entry name" value="Glyoxalase"/>
    <property type="match status" value="1"/>
</dbReference>
<sequence length="121" mass="13582">MNLSAARVFVRNIEDAKAFYENIGLTLECYSSDTQVCIFNTGKTKLILELLTESESNSEQSLLGRFTGLAFDISDIFAKYEQLKLSGVEFSGQPEQQHWGGWLATFLDPSGNELQLVQYTD</sequence>
<dbReference type="AlphaFoldDB" id="A0A4R6M6T4"/>
<dbReference type="Gene3D" id="3.10.180.10">
    <property type="entry name" value="2,3-Dihydroxybiphenyl 1,2-Dioxygenase, domain 1"/>
    <property type="match status" value="1"/>
</dbReference>
<evidence type="ECO:0000313" key="2">
    <source>
        <dbReference type="EMBL" id="TDO95769.1"/>
    </source>
</evidence>
<organism evidence="2 3">
    <name type="scientific">Marinomonas balearica</name>
    <dbReference type="NCBI Taxonomy" id="491947"/>
    <lineage>
        <taxon>Bacteria</taxon>
        <taxon>Pseudomonadati</taxon>
        <taxon>Pseudomonadota</taxon>
        <taxon>Gammaproteobacteria</taxon>
        <taxon>Oceanospirillales</taxon>
        <taxon>Oceanospirillaceae</taxon>
        <taxon>Marinomonas</taxon>
    </lineage>
</organism>
<name>A0A4R6M6T4_9GAMM</name>
<dbReference type="GO" id="GO:0016829">
    <property type="term" value="F:lyase activity"/>
    <property type="evidence" value="ECO:0007669"/>
    <property type="project" value="UniProtKB-KW"/>
</dbReference>
<evidence type="ECO:0000313" key="3">
    <source>
        <dbReference type="Proteomes" id="UP000294656"/>
    </source>
</evidence>
<evidence type="ECO:0000259" key="1">
    <source>
        <dbReference type="PROSITE" id="PS51819"/>
    </source>
</evidence>
<dbReference type="InterPro" id="IPR029068">
    <property type="entry name" value="Glyas_Bleomycin-R_OHBP_Dase"/>
</dbReference>
<keyword evidence="2" id="KW-0456">Lyase</keyword>
<protein>
    <submittedName>
        <fullName evidence="2">Putative enzyme related to lactoylglutathione lyase</fullName>
    </submittedName>
</protein>
<proteinExistence type="predicted"/>
<dbReference type="PROSITE" id="PS51819">
    <property type="entry name" value="VOC"/>
    <property type="match status" value="1"/>
</dbReference>
<dbReference type="Proteomes" id="UP000294656">
    <property type="component" value="Unassembled WGS sequence"/>
</dbReference>
<feature type="domain" description="VOC" evidence="1">
    <location>
        <begin position="2"/>
        <end position="119"/>
    </location>
</feature>
<keyword evidence="3" id="KW-1185">Reference proteome</keyword>
<dbReference type="RefSeq" id="WP_133504842.1">
    <property type="nucleotide sequence ID" value="NZ_SNXC01000015.1"/>
</dbReference>
<accession>A0A4R6M6T4</accession>